<evidence type="ECO:0000313" key="6">
    <source>
        <dbReference type="EMBL" id="BDG02890.1"/>
    </source>
</evidence>
<evidence type="ECO:0000256" key="3">
    <source>
        <dbReference type="ARBA" id="ARBA00022729"/>
    </source>
</evidence>
<feature type="chain" id="PRO_5045036775" evidence="4">
    <location>
        <begin position="23"/>
        <end position="325"/>
    </location>
</feature>
<keyword evidence="3 4" id="KW-0732">Signal</keyword>
<dbReference type="Gene3D" id="3.40.50.2300">
    <property type="match status" value="2"/>
</dbReference>
<dbReference type="Proteomes" id="UP001162891">
    <property type="component" value="Chromosome"/>
</dbReference>
<evidence type="ECO:0000256" key="4">
    <source>
        <dbReference type="SAM" id="SignalP"/>
    </source>
</evidence>
<reference evidence="7" key="1">
    <citation type="journal article" date="2022" name="Int. J. Syst. Evol. Microbiol.">
        <title>Anaeromyxobacter oryzae sp. nov., Anaeromyxobacter diazotrophicus sp. nov. and Anaeromyxobacter paludicola sp. nov., isolated from paddy soils.</title>
        <authorList>
            <person name="Itoh H."/>
            <person name="Xu Z."/>
            <person name="Mise K."/>
            <person name="Masuda Y."/>
            <person name="Ushijima N."/>
            <person name="Hayakawa C."/>
            <person name="Shiratori Y."/>
            <person name="Senoo K."/>
        </authorList>
    </citation>
    <scope>NUCLEOTIDE SEQUENCE [LARGE SCALE GENOMIC DNA]</scope>
    <source>
        <strain evidence="7">Red232</strain>
    </source>
</reference>
<proteinExistence type="inferred from homology"/>
<dbReference type="PANTHER" id="PTHR46847">
    <property type="entry name" value="D-ALLOSE-BINDING PERIPLASMIC PROTEIN-RELATED"/>
    <property type="match status" value="1"/>
</dbReference>
<dbReference type="EMBL" id="AP025591">
    <property type="protein sequence ID" value="BDG02890.1"/>
    <property type="molecule type" value="Genomic_DNA"/>
</dbReference>
<gene>
    <name evidence="6" type="ORF">AMOR_18860</name>
</gene>
<dbReference type="SUPFAM" id="SSF53822">
    <property type="entry name" value="Periplasmic binding protein-like I"/>
    <property type="match status" value="1"/>
</dbReference>
<protein>
    <submittedName>
        <fullName evidence="6">ABC transporter substrate-binding protein</fullName>
    </submittedName>
</protein>
<dbReference type="RefSeq" id="WP_248360571.1">
    <property type="nucleotide sequence ID" value="NZ_AP025591.1"/>
</dbReference>
<comment type="similarity">
    <text evidence="2">Belongs to the bacterial solute-binding protein 2 family.</text>
</comment>
<evidence type="ECO:0000259" key="5">
    <source>
        <dbReference type="Pfam" id="PF13407"/>
    </source>
</evidence>
<dbReference type="InterPro" id="IPR025997">
    <property type="entry name" value="SBP_2_dom"/>
</dbReference>
<sequence length="325" mass="36024">MKKLLMALCIALLAVTGSRASAQDATTKKIKIGVTMPTADHGWMGGSNWWAKKAMDDWRKKDPNVDFVFKTSGDVTKQVADIEDMLVQGVDGLVVFPFESAPLTPVVEKAFKKGVYVVVLDRGVTKPVYDVYLSNDDESYARQAMEWICKELNYKGNVVLIEGVPSVISDLRTRTAKQIAARYPGIKILDSQPGYWNKEKALAVMENYLAKYKSIDAVYTADDDMLEGALQAYKESGRKDIKIMFGGAAKKEIVKRIMDGDPLVRADATYPPDVVASGVSLAVVGLRQRVFEGFYQKKLPLRIILGSELITRANAKSYYVPEAVF</sequence>
<feature type="domain" description="Periplasmic binding protein" evidence="5">
    <location>
        <begin position="32"/>
        <end position="263"/>
    </location>
</feature>
<dbReference type="InterPro" id="IPR028082">
    <property type="entry name" value="Peripla_BP_I"/>
</dbReference>
<evidence type="ECO:0000256" key="2">
    <source>
        <dbReference type="ARBA" id="ARBA00007639"/>
    </source>
</evidence>
<comment type="subcellular location">
    <subcellularLocation>
        <location evidence="1">Cell envelope</location>
    </subcellularLocation>
</comment>
<name>A0ABM7WTQ9_9BACT</name>
<evidence type="ECO:0000313" key="7">
    <source>
        <dbReference type="Proteomes" id="UP001162891"/>
    </source>
</evidence>
<keyword evidence="7" id="KW-1185">Reference proteome</keyword>
<accession>A0ABM7WTQ9</accession>
<organism evidence="6 7">
    <name type="scientific">Anaeromyxobacter oryzae</name>
    <dbReference type="NCBI Taxonomy" id="2918170"/>
    <lineage>
        <taxon>Bacteria</taxon>
        <taxon>Pseudomonadati</taxon>
        <taxon>Myxococcota</taxon>
        <taxon>Myxococcia</taxon>
        <taxon>Myxococcales</taxon>
        <taxon>Cystobacterineae</taxon>
        <taxon>Anaeromyxobacteraceae</taxon>
        <taxon>Anaeromyxobacter</taxon>
    </lineage>
</organism>
<dbReference type="PANTHER" id="PTHR46847:SF3">
    <property type="entry name" value="GALACTOFURANOSE-BINDING PROTEIN YTFQ"/>
    <property type="match status" value="1"/>
</dbReference>
<dbReference type="Pfam" id="PF13407">
    <property type="entry name" value="Peripla_BP_4"/>
    <property type="match status" value="1"/>
</dbReference>
<feature type="signal peptide" evidence="4">
    <location>
        <begin position="1"/>
        <end position="22"/>
    </location>
</feature>
<evidence type="ECO:0000256" key="1">
    <source>
        <dbReference type="ARBA" id="ARBA00004196"/>
    </source>
</evidence>